<dbReference type="PROSITE" id="PS50943">
    <property type="entry name" value="HTH_CROC1"/>
    <property type="match status" value="1"/>
</dbReference>
<evidence type="ECO:0000313" key="6">
    <source>
        <dbReference type="EMBL" id="WCG38133.1"/>
    </source>
</evidence>
<dbReference type="GeneID" id="92867198"/>
<keyword evidence="8" id="KW-1185">Reference proteome</keyword>
<dbReference type="EMBL" id="CP063065">
    <property type="protein sequence ID" value="QOQ79521.1"/>
    <property type="molecule type" value="Genomic_DNA"/>
</dbReference>
<dbReference type="RefSeq" id="WP_003141237.1">
    <property type="nucleotide sequence ID" value="NZ_CANSXX010000014.1"/>
</dbReference>
<evidence type="ECO:0000313" key="5">
    <source>
        <dbReference type="EMBL" id="WAT24952.1"/>
    </source>
</evidence>
<dbReference type="Pfam" id="PF01381">
    <property type="entry name" value="HTH_3"/>
    <property type="match status" value="1"/>
</dbReference>
<reference evidence="3 8" key="3">
    <citation type="submission" date="2020-07" db="EMBL/GenBank/DDBJ databases">
        <title>Draft Genome Sequences of Lactobacillales Isolated from the International Space Station.</title>
        <authorList>
            <person name="Bharadwaj A.R."/>
            <person name="Singh N.K."/>
            <person name="Wood J.M."/>
            <person name="Debieu M."/>
            <person name="O'Hara N.B."/>
            <person name="Karouia F."/>
            <person name="Mason C.E."/>
            <person name="Venkateswaran K."/>
        </authorList>
    </citation>
    <scope>NUCLEOTIDE SEQUENCE [LARGE SCALE GENOMIC DNA]</scope>
    <source>
        <strain evidence="3 8">151250015-1-258-55</strain>
    </source>
</reference>
<dbReference type="CDD" id="cd00093">
    <property type="entry name" value="HTH_XRE"/>
    <property type="match status" value="1"/>
</dbReference>
<sequence length="84" mass="9286">MEELKIANAQPREAARQKATQNAAEILLEIRSKRGISQARLAEISGRKQSYISRVESRQQNISLATLQEIVDAVGGNLVVKVEL</sequence>
<dbReference type="SMART" id="SM00530">
    <property type="entry name" value="HTH_XRE"/>
    <property type="match status" value="1"/>
</dbReference>
<dbReference type="GO" id="GO:0003677">
    <property type="term" value="F:DNA binding"/>
    <property type="evidence" value="ECO:0007669"/>
    <property type="project" value="InterPro"/>
</dbReference>
<dbReference type="OrthoDB" id="2134885at2"/>
<evidence type="ECO:0000313" key="4">
    <source>
        <dbReference type="EMBL" id="QOQ79521.1"/>
    </source>
</evidence>
<evidence type="ECO:0000313" key="8">
    <source>
        <dbReference type="Proteomes" id="UP000540056"/>
    </source>
</evidence>
<accession>A0A0U4WA61</accession>
<proteinExistence type="predicted"/>
<dbReference type="Proteomes" id="UP000067698">
    <property type="component" value="Chromosome"/>
</dbReference>
<evidence type="ECO:0000259" key="1">
    <source>
        <dbReference type="PROSITE" id="PS50943"/>
    </source>
</evidence>
<organism evidence="4 9">
    <name type="scientific">Aerococcus urinaeequi</name>
    <dbReference type="NCBI Taxonomy" id="51665"/>
    <lineage>
        <taxon>Bacteria</taxon>
        <taxon>Bacillati</taxon>
        <taxon>Bacillota</taxon>
        <taxon>Bacilli</taxon>
        <taxon>Lactobacillales</taxon>
        <taxon>Aerococcaceae</taxon>
        <taxon>Aerococcus</taxon>
    </lineage>
</organism>
<dbReference type="Proteomes" id="UP000540056">
    <property type="component" value="Unassembled WGS sequence"/>
</dbReference>
<feature type="domain" description="HTH cro/C1-type" evidence="1">
    <location>
        <begin position="27"/>
        <end position="73"/>
    </location>
</feature>
<gene>
    <name evidence="2" type="ORF">AWM74_06470</name>
    <name evidence="3" type="ORF">H3232_08585</name>
    <name evidence="4" type="ORF">IMX20_02050</name>
    <name evidence="5" type="ORF">OZ415_02280</name>
    <name evidence="6" type="ORF">PML80_01890</name>
</gene>
<dbReference type="Proteomes" id="UP001164714">
    <property type="component" value="Chromosome"/>
</dbReference>
<dbReference type="AlphaFoldDB" id="A0A0U4WA61"/>
<evidence type="ECO:0000313" key="2">
    <source>
        <dbReference type="EMBL" id="AMB97906.1"/>
    </source>
</evidence>
<evidence type="ECO:0000313" key="9">
    <source>
        <dbReference type="Proteomes" id="UP000595091"/>
    </source>
</evidence>
<dbReference type="EMBL" id="CP014162">
    <property type="protein sequence ID" value="AMB97906.1"/>
    <property type="molecule type" value="Genomic_DNA"/>
</dbReference>
<evidence type="ECO:0000313" key="3">
    <source>
        <dbReference type="EMBL" id="MBA5747239.1"/>
    </source>
</evidence>
<dbReference type="Proteomes" id="UP001179483">
    <property type="component" value="Chromosome"/>
</dbReference>
<reference evidence="2 7" key="1">
    <citation type="journal article" date="2016" name="Genome Announc.">
        <title>Complete Genome Sequences of Aerococcus christensenii CCUG 28831T, Aerococcus sanguinicola CCUG 43001T, Aerococcus urinae CCUG 36881T, Aerococcus urinaeequi CCUG 28094T, Aerococcus urinaehominis CCUG 42038 BT, and Aerococcus viridans CCUG 4311T.</title>
        <authorList>
            <person name="Carkaci D."/>
            <person name="Dargis R."/>
            <person name="Nielsen X.C."/>
            <person name="Skovgaard O."/>
            <person name="Fuursted K."/>
            <person name="Christensen J.J."/>
        </authorList>
    </citation>
    <scope>NUCLEOTIDE SEQUENCE [LARGE SCALE GENOMIC DNA]</scope>
    <source>
        <strain evidence="2 7">CCUG28094</strain>
    </source>
</reference>
<reference evidence="7" key="2">
    <citation type="submission" date="2016-01" db="EMBL/GenBank/DDBJ databases">
        <title>Six Aerococcus type strain genome sequencing and assembly using PacBio and Illumina Hiseq.</title>
        <authorList>
            <person name="Carkaci D."/>
            <person name="Dargis R."/>
            <person name="Nielsen X.C."/>
            <person name="Skovgaard O."/>
            <person name="Fuursted K."/>
            <person name="Christensen J.J."/>
        </authorList>
    </citation>
    <scope>NUCLEOTIDE SEQUENCE [LARGE SCALE GENOMIC DNA]</scope>
    <source>
        <strain evidence="7">CCUG28094</strain>
    </source>
</reference>
<dbReference type="EMBL" id="JACGAN010000016">
    <property type="protein sequence ID" value="MBA5747239.1"/>
    <property type="molecule type" value="Genomic_DNA"/>
</dbReference>
<reference evidence="6" key="6">
    <citation type="submission" date="2023-01" db="EMBL/GenBank/DDBJ databases">
        <title>Oxazolidinone resistance genes in florfenicol resistant enterococci from beef cattle and veal calves at slaughter.</title>
        <authorList>
            <person name="Biggel M."/>
        </authorList>
    </citation>
    <scope>NUCLEOTIDE SEQUENCE</scope>
    <source>
        <strain evidence="6">K79-1</strain>
    </source>
</reference>
<dbReference type="EMBL" id="CP114063">
    <property type="protein sequence ID" value="WAT24952.1"/>
    <property type="molecule type" value="Genomic_DNA"/>
</dbReference>
<reference evidence="4 9" key="4">
    <citation type="submission" date="2020-10" db="EMBL/GenBank/DDBJ databases">
        <title>Plasmid carrying two tetracycline resistance determinant.</title>
        <authorList>
            <person name="Yang Q."/>
        </authorList>
    </citation>
    <scope>NUCLEOTIDE SEQUENCE [LARGE SCALE GENOMIC DNA]</scope>
    <source>
        <strain evidence="4 9">T43</strain>
    </source>
</reference>
<reference evidence="5" key="5">
    <citation type="submission" date="2022-12" db="EMBL/GenBank/DDBJ databases">
        <title>Whole genome sequence analysis of a duck derived balloon bacteium Aerococcus urinaeequi henan2020.</title>
        <authorList>
            <person name="Zhang H."/>
            <person name="Qiao H.X."/>
            <person name="Bian C.Z."/>
            <person name="Shu J.C."/>
        </authorList>
    </citation>
    <scope>NUCLEOTIDE SEQUENCE</scope>
    <source>
        <strain evidence="5">2020-HN-1</strain>
    </source>
</reference>
<dbReference type="InterPro" id="IPR010982">
    <property type="entry name" value="Lambda_DNA-bd_dom_sf"/>
</dbReference>
<dbReference type="KEGG" id="aui:APT62_07620"/>
<dbReference type="Proteomes" id="UP000595091">
    <property type="component" value="Chromosome"/>
</dbReference>
<evidence type="ECO:0000313" key="7">
    <source>
        <dbReference type="Proteomes" id="UP000067698"/>
    </source>
</evidence>
<dbReference type="InterPro" id="IPR001387">
    <property type="entry name" value="Cro/C1-type_HTH"/>
</dbReference>
<dbReference type="Gene3D" id="1.10.260.40">
    <property type="entry name" value="lambda repressor-like DNA-binding domains"/>
    <property type="match status" value="1"/>
</dbReference>
<dbReference type="EMBL" id="CP116590">
    <property type="protein sequence ID" value="WCG38133.1"/>
    <property type="molecule type" value="Genomic_DNA"/>
</dbReference>
<name>A0A0U4WA61_9LACT</name>
<protein>
    <submittedName>
        <fullName evidence="4">Helix-turn-helix transcriptional regulator</fullName>
    </submittedName>
    <submittedName>
        <fullName evidence="2">XRE family transcriptional regulator</fullName>
    </submittedName>
</protein>
<dbReference type="SUPFAM" id="SSF47413">
    <property type="entry name" value="lambda repressor-like DNA-binding domains"/>
    <property type="match status" value="1"/>
</dbReference>